<dbReference type="GO" id="GO:0015020">
    <property type="term" value="F:glucuronosyltransferase activity"/>
    <property type="evidence" value="ECO:0007669"/>
    <property type="project" value="UniProtKB-EC"/>
</dbReference>
<comment type="caution">
    <text evidence="7">The sequence shown here is derived from an EMBL/GenBank/DDBJ whole genome shotgun (WGS) entry which is preliminary data.</text>
</comment>
<dbReference type="Pfam" id="PF00201">
    <property type="entry name" value="UDPGT"/>
    <property type="match status" value="1"/>
</dbReference>
<sequence length="206" mass="23065">DLLLLLLLFPLISTFKILIYNSKFAHSHSKFMGAVADTLMDAGHEVISLMPIIDPSVPDYTKTKIIRYERDDAVTNHLMQFHAIDFFTIPVDEWTLPWTMGPPTAGMFAAMCNRMINEPGLIEKLKAEKFDVAINEGDPCGEGFFHLIGVPAYISSSSLSALPPNLARSIGIPMPTSYIPGFNTVHLDKHSMWSRIMNWINNKAIE</sequence>
<evidence type="ECO:0000256" key="1">
    <source>
        <dbReference type="ARBA" id="ARBA00009995"/>
    </source>
</evidence>
<protein>
    <recommendedName>
        <fullName evidence="2">glucuronosyltransferase</fullName>
        <ecNumber evidence="2">2.4.1.17</ecNumber>
    </recommendedName>
</protein>
<feature type="non-terminal residue" evidence="7">
    <location>
        <position position="206"/>
    </location>
</feature>
<keyword evidence="5" id="KW-0732">Signal</keyword>
<evidence type="ECO:0000256" key="3">
    <source>
        <dbReference type="ARBA" id="ARBA00022676"/>
    </source>
</evidence>
<keyword evidence="4" id="KW-0808">Transferase</keyword>
<evidence type="ECO:0000256" key="4">
    <source>
        <dbReference type="ARBA" id="ARBA00022679"/>
    </source>
</evidence>
<gene>
    <name evidence="7" type="ORF">PFISCL1PPCAC_6431</name>
</gene>
<dbReference type="InterPro" id="IPR002213">
    <property type="entry name" value="UDP_glucos_trans"/>
</dbReference>
<dbReference type="PANTHER" id="PTHR48043:SF23">
    <property type="entry name" value="UDP-GLUCURONOSYLTRANSFERASE"/>
    <property type="match status" value="1"/>
</dbReference>
<evidence type="ECO:0000256" key="2">
    <source>
        <dbReference type="ARBA" id="ARBA00012544"/>
    </source>
</evidence>
<organism evidence="7 8">
    <name type="scientific">Pristionchus fissidentatus</name>
    <dbReference type="NCBI Taxonomy" id="1538716"/>
    <lineage>
        <taxon>Eukaryota</taxon>
        <taxon>Metazoa</taxon>
        <taxon>Ecdysozoa</taxon>
        <taxon>Nematoda</taxon>
        <taxon>Chromadorea</taxon>
        <taxon>Rhabditida</taxon>
        <taxon>Rhabditina</taxon>
        <taxon>Diplogasteromorpha</taxon>
        <taxon>Diplogasteroidea</taxon>
        <taxon>Neodiplogasteridae</taxon>
        <taxon>Pristionchus</taxon>
    </lineage>
</organism>
<feature type="non-terminal residue" evidence="7">
    <location>
        <position position="1"/>
    </location>
</feature>
<evidence type="ECO:0000313" key="7">
    <source>
        <dbReference type="EMBL" id="GMT15134.1"/>
    </source>
</evidence>
<dbReference type="Proteomes" id="UP001432322">
    <property type="component" value="Unassembled WGS sequence"/>
</dbReference>
<dbReference type="InterPro" id="IPR050271">
    <property type="entry name" value="UDP-glycosyltransferase"/>
</dbReference>
<name>A0AAV5V9D9_9BILA</name>
<keyword evidence="8" id="KW-1185">Reference proteome</keyword>
<keyword evidence="3" id="KW-0328">Glycosyltransferase</keyword>
<dbReference type="EC" id="2.4.1.17" evidence="2"/>
<evidence type="ECO:0000256" key="6">
    <source>
        <dbReference type="ARBA" id="ARBA00047475"/>
    </source>
</evidence>
<reference evidence="7" key="1">
    <citation type="submission" date="2023-10" db="EMBL/GenBank/DDBJ databases">
        <title>Genome assembly of Pristionchus species.</title>
        <authorList>
            <person name="Yoshida K."/>
            <person name="Sommer R.J."/>
        </authorList>
    </citation>
    <scope>NUCLEOTIDE SEQUENCE</scope>
    <source>
        <strain evidence="7">RS5133</strain>
    </source>
</reference>
<evidence type="ECO:0000256" key="5">
    <source>
        <dbReference type="ARBA" id="ARBA00022729"/>
    </source>
</evidence>
<dbReference type="EMBL" id="BTSY01000002">
    <property type="protein sequence ID" value="GMT15134.1"/>
    <property type="molecule type" value="Genomic_DNA"/>
</dbReference>
<proteinExistence type="inferred from homology"/>
<comment type="catalytic activity">
    <reaction evidence="6">
        <text>glucuronate acceptor + UDP-alpha-D-glucuronate = acceptor beta-D-glucuronoside + UDP + H(+)</text>
        <dbReference type="Rhea" id="RHEA:21032"/>
        <dbReference type="ChEBI" id="CHEBI:15378"/>
        <dbReference type="ChEBI" id="CHEBI:58052"/>
        <dbReference type="ChEBI" id="CHEBI:58223"/>
        <dbReference type="ChEBI" id="CHEBI:132367"/>
        <dbReference type="ChEBI" id="CHEBI:132368"/>
        <dbReference type="EC" id="2.4.1.17"/>
    </reaction>
</comment>
<comment type="similarity">
    <text evidence="1">Belongs to the UDP-glycosyltransferase family.</text>
</comment>
<evidence type="ECO:0000313" key="8">
    <source>
        <dbReference type="Proteomes" id="UP001432322"/>
    </source>
</evidence>
<dbReference type="PANTHER" id="PTHR48043">
    <property type="entry name" value="EG:EG0003.4 PROTEIN-RELATED"/>
    <property type="match status" value="1"/>
</dbReference>
<accession>A0AAV5V9D9</accession>
<dbReference type="SUPFAM" id="SSF53756">
    <property type="entry name" value="UDP-Glycosyltransferase/glycogen phosphorylase"/>
    <property type="match status" value="1"/>
</dbReference>
<dbReference type="AlphaFoldDB" id="A0AAV5V9D9"/>